<name>A0A6V8PJE1_9ACTN</name>
<gene>
    <name evidence="2" type="ORF">HKBW3S42_00708</name>
</gene>
<keyword evidence="1" id="KW-1133">Transmembrane helix</keyword>
<evidence type="ECO:0000256" key="1">
    <source>
        <dbReference type="SAM" id="Phobius"/>
    </source>
</evidence>
<organism evidence="2 3">
    <name type="scientific">Candidatus Hakubella thermalkaliphila</name>
    <dbReference type="NCBI Taxonomy" id="2754717"/>
    <lineage>
        <taxon>Bacteria</taxon>
        <taxon>Bacillati</taxon>
        <taxon>Actinomycetota</taxon>
        <taxon>Actinomycetota incertae sedis</taxon>
        <taxon>Candidatus Hakubellales</taxon>
        <taxon>Candidatus Hakubellaceae</taxon>
        <taxon>Candidatus Hakubella</taxon>
    </lineage>
</organism>
<reference evidence="2 3" key="1">
    <citation type="journal article" date="2020" name="Front. Microbiol.">
        <title>Single-cell genomics of novel Actinobacteria with the Wood-Ljungdahl pathway discovered in a serpentinizing system.</title>
        <authorList>
            <person name="Merino N."/>
            <person name="Kawai M."/>
            <person name="Boyd E.S."/>
            <person name="Colman D.R."/>
            <person name="McGlynn S.E."/>
            <person name="Nealson K.H."/>
            <person name="Kurokawa K."/>
            <person name="Hongoh Y."/>
        </authorList>
    </citation>
    <scope>NUCLEOTIDE SEQUENCE [LARGE SCALE GENOMIC DNA]</scope>
    <source>
        <strain evidence="2 3">S42</strain>
    </source>
</reference>
<evidence type="ECO:0000313" key="2">
    <source>
        <dbReference type="EMBL" id="GFP32403.1"/>
    </source>
</evidence>
<keyword evidence="1" id="KW-0812">Transmembrane</keyword>
<evidence type="ECO:0000313" key="3">
    <source>
        <dbReference type="Proteomes" id="UP000568877"/>
    </source>
</evidence>
<proteinExistence type="predicted"/>
<dbReference type="Proteomes" id="UP000568877">
    <property type="component" value="Unassembled WGS sequence"/>
</dbReference>
<accession>A0A6V8PJE1</accession>
<dbReference type="AlphaFoldDB" id="A0A6V8PJE1"/>
<sequence>FLKVPYLSVFDNVFYALPIIPWYTSIGLFSFEQIGLSLSEIDVD</sequence>
<feature type="non-terminal residue" evidence="2">
    <location>
        <position position="1"/>
    </location>
</feature>
<comment type="caution">
    <text evidence="2">The sequence shown here is derived from an EMBL/GenBank/DDBJ whole genome shotgun (WGS) entry which is preliminary data.</text>
</comment>
<dbReference type="EMBL" id="BLSA01000072">
    <property type="protein sequence ID" value="GFP32403.1"/>
    <property type="molecule type" value="Genomic_DNA"/>
</dbReference>
<keyword evidence="1" id="KW-0472">Membrane</keyword>
<protein>
    <submittedName>
        <fullName evidence="2">Uncharacterized protein</fullName>
    </submittedName>
</protein>
<feature type="transmembrane region" description="Helical" evidence="1">
    <location>
        <begin position="12"/>
        <end position="31"/>
    </location>
</feature>